<feature type="region of interest" description="Disordered" evidence="5">
    <location>
        <begin position="179"/>
        <end position="200"/>
    </location>
</feature>
<dbReference type="Gene3D" id="1.10.1200.120">
    <property type="entry name" value="Large-conductance mechanosensitive channel, MscL, domain 1"/>
    <property type="match status" value="1"/>
</dbReference>
<gene>
    <name evidence="7" type="ORF">P8C59_000616</name>
</gene>
<dbReference type="InterPro" id="IPR037673">
    <property type="entry name" value="MSC/AndL"/>
</dbReference>
<evidence type="ECO:0000256" key="3">
    <source>
        <dbReference type="ARBA" id="ARBA00022989"/>
    </source>
</evidence>
<keyword evidence="2 6" id="KW-0812">Transmembrane</keyword>
<feature type="compositionally biased region" description="Basic and acidic residues" evidence="5">
    <location>
        <begin position="179"/>
        <end position="188"/>
    </location>
</feature>
<evidence type="ECO:0000256" key="6">
    <source>
        <dbReference type="SAM" id="Phobius"/>
    </source>
</evidence>
<dbReference type="FunFam" id="1.10.1200.120:FF:000004">
    <property type="entry name" value="Ion channel, putative"/>
    <property type="match status" value="1"/>
</dbReference>
<name>A0AAD9HWH4_9PEZI</name>
<feature type="transmembrane region" description="Helical" evidence="6">
    <location>
        <begin position="122"/>
        <end position="141"/>
    </location>
</feature>
<accession>A0AAD9HWH4</accession>
<feature type="transmembrane region" description="Helical" evidence="6">
    <location>
        <begin position="43"/>
        <end position="66"/>
    </location>
</feature>
<comment type="caution">
    <text evidence="7">The sequence shown here is derived from an EMBL/GenBank/DDBJ whole genome shotgun (WGS) entry which is preliminary data.</text>
</comment>
<dbReference type="InterPro" id="IPR036019">
    <property type="entry name" value="MscL_channel"/>
</dbReference>
<organism evidence="7 8">
    <name type="scientific">Phyllachora maydis</name>
    <dbReference type="NCBI Taxonomy" id="1825666"/>
    <lineage>
        <taxon>Eukaryota</taxon>
        <taxon>Fungi</taxon>
        <taxon>Dikarya</taxon>
        <taxon>Ascomycota</taxon>
        <taxon>Pezizomycotina</taxon>
        <taxon>Sordariomycetes</taxon>
        <taxon>Sordariomycetidae</taxon>
        <taxon>Phyllachorales</taxon>
        <taxon>Phyllachoraceae</taxon>
        <taxon>Phyllachora</taxon>
    </lineage>
</organism>
<evidence type="ECO:0000256" key="1">
    <source>
        <dbReference type="ARBA" id="ARBA00004141"/>
    </source>
</evidence>
<sequence length="200" mass="22405">MPRLEEYTDEVENENRLRHGERQVRKLWAGFAEFLLQDNILEVALGLILASMFTAVTTSFVSDIMLPPLSVIFPLNKNLQEKFAVLRPGPNYAREDGYNTLKLAQDDGAVVMAYGAFINRMINFFGVGLSLYVLAGLYQLLSRDPIIKHTVKCKYCRKTISANALRCLNCTSWLDGREDQTAGQERSETGGPGGRAVDRP</sequence>
<dbReference type="PANTHER" id="PTHR30266">
    <property type="entry name" value="MECHANOSENSITIVE CHANNEL MSCL"/>
    <property type="match status" value="1"/>
</dbReference>
<evidence type="ECO:0000313" key="7">
    <source>
        <dbReference type="EMBL" id="KAK2066833.1"/>
    </source>
</evidence>
<proteinExistence type="predicted"/>
<keyword evidence="4 6" id="KW-0472">Membrane</keyword>
<evidence type="ECO:0000313" key="8">
    <source>
        <dbReference type="Proteomes" id="UP001217918"/>
    </source>
</evidence>
<evidence type="ECO:0000256" key="2">
    <source>
        <dbReference type="ARBA" id="ARBA00022692"/>
    </source>
</evidence>
<protein>
    <recommendedName>
        <fullName evidence="9">Large-conductance mechanosensitive channel</fullName>
    </recommendedName>
</protein>
<dbReference type="AlphaFoldDB" id="A0AAD9HWH4"/>
<dbReference type="SUPFAM" id="SSF81330">
    <property type="entry name" value="Gated mechanosensitive channel"/>
    <property type="match status" value="1"/>
</dbReference>
<dbReference type="EMBL" id="JAQQPM010000001">
    <property type="protein sequence ID" value="KAK2066833.1"/>
    <property type="molecule type" value="Genomic_DNA"/>
</dbReference>
<comment type="subcellular location">
    <subcellularLocation>
        <location evidence="1">Membrane</location>
        <topology evidence="1">Multi-pass membrane protein</topology>
    </subcellularLocation>
</comment>
<dbReference type="PANTHER" id="PTHR30266:SF2">
    <property type="entry name" value="LARGE-CONDUCTANCE MECHANOSENSITIVE CHANNEL"/>
    <property type="match status" value="1"/>
</dbReference>
<dbReference type="GO" id="GO:0008381">
    <property type="term" value="F:mechanosensitive monoatomic ion channel activity"/>
    <property type="evidence" value="ECO:0007669"/>
    <property type="project" value="TreeGrafter"/>
</dbReference>
<evidence type="ECO:0000256" key="4">
    <source>
        <dbReference type="ARBA" id="ARBA00023136"/>
    </source>
</evidence>
<evidence type="ECO:0000256" key="5">
    <source>
        <dbReference type="SAM" id="MobiDB-lite"/>
    </source>
</evidence>
<dbReference type="Proteomes" id="UP001217918">
    <property type="component" value="Unassembled WGS sequence"/>
</dbReference>
<dbReference type="GO" id="GO:0016020">
    <property type="term" value="C:membrane"/>
    <property type="evidence" value="ECO:0007669"/>
    <property type="project" value="UniProtKB-SubCell"/>
</dbReference>
<reference evidence="7" key="1">
    <citation type="journal article" date="2023" name="Mol. Plant Microbe Interact.">
        <title>Elucidating the Obligate Nature and Biological Capacity of an Invasive Fungal Corn Pathogen.</title>
        <authorList>
            <person name="MacCready J.S."/>
            <person name="Roggenkamp E.M."/>
            <person name="Gdanetz K."/>
            <person name="Chilvers M.I."/>
        </authorList>
    </citation>
    <scope>NUCLEOTIDE SEQUENCE</scope>
    <source>
        <strain evidence="7">PM02</strain>
    </source>
</reference>
<keyword evidence="3 6" id="KW-1133">Transmembrane helix</keyword>
<dbReference type="Pfam" id="PF01741">
    <property type="entry name" value="MscL"/>
    <property type="match status" value="1"/>
</dbReference>
<keyword evidence="8" id="KW-1185">Reference proteome</keyword>
<evidence type="ECO:0008006" key="9">
    <source>
        <dbReference type="Google" id="ProtNLM"/>
    </source>
</evidence>